<organism evidence="1 2">
    <name type="scientific">Kingdonia uniflora</name>
    <dbReference type="NCBI Taxonomy" id="39325"/>
    <lineage>
        <taxon>Eukaryota</taxon>
        <taxon>Viridiplantae</taxon>
        <taxon>Streptophyta</taxon>
        <taxon>Embryophyta</taxon>
        <taxon>Tracheophyta</taxon>
        <taxon>Spermatophyta</taxon>
        <taxon>Magnoliopsida</taxon>
        <taxon>Ranunculales</taxon>
        <taxon>Circaeasteraceae</taxon>
        <taxon>Kingdonia</taxon>
    </lineage>
</organism>
<protein>
    <submittedName>
        <fullName evidence="1">Uncharacterized protein</fullName>
    </submittedName>
</protein>
<dbReference type="Proteomes" id="UP000541444">
    <property type="component" value="Unassembled WGS sequence"/>
</dbReference>
<feature type="non-terminal residue" evidence="1">
    <location>
        <position position="1"/>
    </location>
</feature>
<proteinExistence type="predicted"/>
<sequence length="66" mass="7698">GRSSNSWERTIFLSYPWRVAPPNRCTASKLGSRSDVFTTIHLQPRCSFSYPPEKKAIFKKRCTKNY</sequence>
<evidence type="ECO:0000313" key="1">
    <source>
        <dbReference type="EMBL" id="KAF6170685.1"/>
    </source>
</evidence>
<name>A0A7J7NTY9_9MAGN</name>
<accession>A0A7J7NTY9</accession>
<dbReference type="EMBL" id="JACGCM010000560">
    <property type="protein sequence ID" value="KAF6170685.1"/>
    <property type="molecule type" value="Genomic_DNA"/>
</dbReference>
<dbReference type="AlphaFoldDB" id="A0A7J7NTY9"/>
<gene>
    <name evidence="1" type="ORF">GIB67_015637</name>
</gene>
<evidence type="ECO:0000313" key="2">
    <source>
        <dbReference type="Proteomes" id="UP000541444"/>
    </source>
</evidence>
<comment type="caution">
    <text evidence="1">The sequence shown here is derived from an EMBL/GenBank/DDBJ whole genome shotgun (WGS) entry which is preliminary data.</text>
</comment>
<reference evidence="1 2" key="1">
    <citation type="journal article" date="2020" name="IScience">
        <title>Genome Sequencing of the Endangered Kingdonia uniflora (Circaeasteraceae, Ranunculales) Reveals Potential Mechanisms of Evolutionary Specialization.</title>
        <authorList>
            <person name="Sun Y."/>
            <person name="Deng T."/>
            <person name="Zhang A."/>
            <person name="Moore M.J."/>
            <person name="Landis J.B."/>
            <person name="Lin N."/>
            <person name="Zhang H."/>
            <person name="Zhang X."/>
            <person name="Huang J."/>
            <person name="Zhang X."/>
            <person name="Sun H."/>
            <person name="Wang H."/>
        </authorList>
    </citation>
    <scope>NUCLEOTIDE SEQUENCE [LARGE SCALE GENOMIC DNA]</scope>
    <source>
        <strain evidence="1">TB1705</strain>
        <tissue evidence="1">Leaf</tissue>
    </source>
</reference>
<keyword evidence="2" id="KW-1185">Reference proteome</keyword>